<keyword evidence="3" id="KW-0804">Transcription</keyword>
<evidence type="ECO:0000256" key="2">
    <source>
        <dbReference type="ARBA" id="ARBA00023125"/>
    </source>
</evidence>
<dbReference type="PANTHER" id="PTHR33204">
    <property type="entry name" value="TRANSCRIPTIONAL REGULATOR, MARR FAMILY"/>
    <property type="match status" value="1"/>
</dbReference>
<keyword evidence="2" id="KW-0238">DNA-binding</keyword>
<dbReference type="InterPro" id="IPR036388">
    <property type="entry name" value="WH-like_DNA-bd_sf"/>
</dbReference>
<name>A0A6N4QET1_9LEPT</name>
<evidence type="ECO:0000259" key="4">
    <source>
        <dbReference type="PROSITE" id="PS51118"/>
    </source>
</evidence>
<evidence type="ECO:0000313" key="6">
    <source>
        <dbReference type="Proteomes" id="UP000297613"/>
    </source>
</evidence>
<dbReference type="PROSITE" id="PS51118">
    <property type="entry name" value="HTH_HXLR"/>
    <property type="match status" value="1"/>
</dbReference>
<dbReference type="Pfam" id="PF01638">
    <property type="entry name" value="HxlR"/>
    <property type="match status" value="1"/>
</dbReference>
<gene>
    <name evidence="5" type="ORF">EHQ83_12860</name>
</gene>
<keyword evidence="1" id="KW-0805">Transcription regulation</keyword>
<organism evidence="5 6">
    <name type="scientific">Leptospira yasudae</name>
    <dbReference type="NCBI Taxonomy" id="2202201"/>
    <lineage>
        <taxon>Bacteria</taxon>
        <taxon>Pseudomonadati</taxon>
        <taxon>Spirochaetota</taxon>
        <taxon>Spirochaetia</taxon>
        <taxon>Leptospirales</taxon>
        <taxon>Leptospiraceae</taxon>
        <taxon>Leptospira</taxon>
    </lineage>
</organism>
<dbReference type="GO" id="GO:0003677">
    <property type="term" value="F:DNA binding"/>
    <property type="evidence" value="ECO:0007669"/>
    <property type="project" value="UniProtKB-KW"/>
</dbReference>
<comment type="caution">
    <text evidence="5">The sequence shown here is derived from an EMBL/GenBank/DDBJ whole genome shotgun (WGS) entry which is preliminary data.</text>
</comment>
<proteinExistence type="predicted"/>
<dbReference type="Gene3D" id="1.10.10.10">
    <property type="entry name" value="Winged helix-like DNA-binding domain superfamily/Winged helix DNA-binding domain"/>
    <property type="match status" value="1"/>
</dbReference>
<dbReference type="EMBL" id="RQGM01000051">
    <property type="protein sequence ID" value="TGL83025.1"/>
    <property type="molecule type" value="Genomic_DNA"/>
</dbReference>
<dbReference type="AlphaFoldDB" id="A0A6N4QET1"/>
<evidence type="ECO:0000313" key="5">
    <source>
        <dbReference type="EMBL" id="TGL83025.1"/>
    </source>
</evidence>
<dbReference type="PANTHER" id="PTHR33204:SF18">
    <property type="entry name" value="TRANSCRIPTIONAL REGULATORY PROTEIN"/>
    <property type="match status" value="1"/>
</dbReference>
<dbReference type="Proteomes" id="UP000297613">
    <property type="component" value="Unassembled WGS sequence"/>
</dbReference>
<accession>A0A6N4QET1</accession>
<dbReference type="RefSeq" id="WP_135571335.1">
    <property type="nucleotide sequence ID" value="NZ_RQGK01000055.1"/>
</dbReference>
<dbReference type="SUPFAM" id="SSF46785">
    <property type="entry name" value="Winged helix' DNA-binding domain"/>
    <property type="match status" value="1"/>
</dbReference>
<dbReference type="InterPro" id="IPR002577">
    <property type="entry name" value="HTH_HxlR"/>
</dbReference>
<evidence type="ECO:0000256" key="1">
    <source>
        <dbReference type="ARBA" id="ARBA00023015"/>
    </source>
</evidence>
<protein>
    <submittedName>
        <fullName evidence="5">Transcriptional regulator</fullName>
    </submittedName>
</protein>
<evidence type="ECO:0000256" key="3">
    <source>
        <dbReference type="ARBA" id="ARBA00023163"/>
    </source>
</evidence>
<sequence>MKRKNLEEDNCPIARSLSSIGEWWSLLILRDAFLGKRRFGEFEKSLGLAKNILSARLQKLVAEGILEIVPASDGSAYQEYSLTTKGRDLFPILVSLRQWGEKYLFDKKELGQVLVDERNQKPIQKIEIKSQDGRSLTSKDVRLLFLDQSAVKGSTSHVKRAVSSSKKSKR</sequence>
<reference evidence="5 6" key="1">
    <citation type="journal article" date="2019" name="PLoS Negl. Trop. Dis.">
        <title>Revisiting the worldwide diversity of Leptospira species in the environment.</title>
        <authorList>
            <person name="Vincent A.T."/>
            <person name="Schiettekatte O."/>
            <person name="Bourhy P."/>
            <person name="Veyrier F.J."/>
            <person name="Picardeau M."/>
        </authorList>
    </citation>
    <scope>NUCLEOTIDE SEQUENCE [LARGE SCALE GENOMIC DNA]</scope>
    <source>
        <strain evidence="5 6">201702445</strain>
    </source>
</reference>
<dbReference type="InterPro" id="IPR036390">
    <property type="entry name" value="WH_DNA-bd_sf"/>
</dbReference>
<feature type="domain" description="HTH hxlR-type" evidence="4">
    <location>
        <begin position="11"/>
        <end position="108"/>
    </location>
</feature>